<dbReference type="Proteomes" id="UP000801492">
    <property type="component" value="Unassembled WGS sequence"/>
</dbReference>
<accession>A0A8K0CA28</accession>
<feature type="region of interest" description="Disordered" evidence="2">
    <location>
        <begin position="198"/>
        <end position="221"/>
    </location>
</feature>
<gene>
    <name evidence="3" type="ORF">ILUMI_23927</name>
</gene>
<dbReference type="AlphaFoldDB" id="A0A8K0CA28"/>
<evidence type="ECO:0000256" key="1">
    <source>
        <dbReference type="SAM" id="Coils"/>
    </source>
</evidence>
<feature type="coiled-coil region" evidence="1">
    <location>
        <begin position="152"/>
        <end position="191"/>
    </location>
</feature>
<dbReference type="EMBL" id="VTPC01090634">
    <property type="protein sequence ID" value="KAF2882259.1"/>
    <property type="molecule type" value="Genomic_DNA"/>
</dbReference>
<comment type="caution">
    <text evidence="3">The sequence shown here is derived from an EMBL/GenBank/DDBJ whole genome shotgun (WGS) entry which is preliminary data.</text>
</comment>
<proteinExistence type="predicted"/>
<keyword evidence="1" id="KW-0175">Coiled coil</keyword>
<reference evidence="3" key="1">
    <citation type="submission" date="2019-08" db="EMBL/GenBank/DDBJ databases">
        <title>The genome of the North American firefly Photinus pyralis.</title>
        <authorList>
            <consortium name="Photinus pyralis genome working group"/>
            <person name="Fallon T.R."/>
            <person name="Sander Lower S.E."/>
            <person name="Weng J.-K."/>
        </authorList>
    </citation>
    <scope>NUCLEOTIDE SEQUENCE</scope>
    <source>
        <strain evidence="3">TRF0915ILg1</strain>
        <tissue evidence="3">Whole body</tissue>
    </source>
</reference>
<sequence length="324" mass="38436">MASVLPFLVVEKTEGPNFDKTSPFKIAKDGLINNAERIKKERRTYRIDRLQDKSVGNQLEEEINKKLEKPINNDLEEKWNTIQKSMTEATNLCIGRTEIKKRLDCFDDDCKKALMTINAAKIEKDRNNTQATKTNYEVKRREAKQICRQRKREQLEKRLKAIENHYANNNIKNFYEEIEKLEGNNRKTEQVDLLNKDEQIEPKGQEQIQRNDTEQTEEPTELENLLEGDILSISTEWKEKEWDKQDRRRSYHKILSQCSDSEDKTRLRYIFAFLQNSYLCANHYDLSYRKSAGGMSRHKIIRNVIEWTLITRERLAILKLRGTF</sequence>
<keyword evidence="4" id="KW-1185">Reference proteome</keyword>
<name>A0A8K0CA28_IGNLU</name>
<evidence type="ECO:0000256" key="2">
    <source>
        <dbReference type="SAM" id="MobiDB-lite"/>
    </source>
</evidence>
<organism evidence="3 4">
    <name type="scientific">Ignelater luminosus</name>
    <name type="common">Cucubano</name>
    <name type="synonym">Pyrophorus luminosus</name>
    <dbReference type="NCBI Taxonomy" id="2038154"/>
    <lineage>
        <taxon>Eukaryota</taxon>
        <taxon>Metazoa</taxon>
        <taxon>Ecdysozoa</taxon>
        <taxon>Arthropoda</taxon>
        <taxon>Hexapoda</taxon>
        <taxon>Insecta</taxon>
        <taxon>Pterygota</taxon>
        <taxon>Neoptera</taxon>
        <taxon>Endopterygota</taxon>
        <taxon>Coleoptera</taxon>
        <taxon>Polyphaga</taxon>
        <taxon>Elateriformia</taxon>
        <taxon>Elateroidea</taxon>
        <taxon>Elateridae</taxon>
        <taxon>Agrypninae</taxon>
        <taxon>Pyrophorini</taxon>
        <taxon>Ignelater</taxon>
    </lineage>
</organism>
<evidence type="ECO:0000313" key="3">
    <source>
        <dbReference type="EMBL" id="KAF2882259.1"/>
    </source>
</evidence>
<evidence type="ECO:0000313" key="4">
    <source>
        <dbReference type="Proteomes" id="UP000801492"/>
    </source>
</evidence>
<feature type="compositionally biased region" description="Basic and acidic residues" evidence="2">
    <location>
        <begin position="198"/>
        <end position="213"/>
    </location>
</feature>
<protein>
    <submittedName>
        <fullName evidence="3">Uncharacterized protein</fullName>
    </submittedName>
</protein>